<evidence type="ECO:0000259" key="6">
    <source>
        <dbReference type="Pfam" id="PF07291"/>
    </source>
</evidence>
<name>A0A239G240_9ACTN</name>
<accession>A0A239G240</accession>
<dbReference type="AlphaFoldDB" id="A0A239G240"/>
<keyword evidence="2 5" id="KW-0812">Transmembrane</keyword>
<evidence type="ECO:0000256" key="2">
    <source>
        <dbReference type="ARBA" id="ARBA00022692"/>
    </source>
</evidence>
<sequence length="168" mass="17252">MYVEVVTRTALLVVFGVAAVQKGRSQAAFLAFVSALRSFGLGGAARPVGYAVVAAETVAALLLAWPHTVTAGYLLALALLTVFMAGIVRASRSPTPVACRCFGFGGGPLGIRHLIRNAVLGGMAVVGLLADRGPVDAGAALAAIGGLFVALVVIRWDDLAYLMSATRR</sequence>
<dbReference type="Proteomes" id="UP000198362">
    <property type="component" value="Unassembled WGS sequence"/>
</dbReference>
<reference evidence="7 8" key="1">
    <citation type="submission" date="2017-06" db="EMBL/GenBank/DDBJ databases">
        <authorList>
            <person name="Kim H.J."/>
            <person name="Triplett B.A."/>
        </authorList>
    </citation>
    <scope>NUCLEOTIDE SEQUENCE [LARGE SCALE GENOMIC DNA]</scope>
    <source>
        <strain evidence="7 8">CGMCC 4.5593</strain>
    </source>
</reference>
<dbReference type="OrthoDB" id="3430313at2"/>
<evidence type="ECO:0000256" key="4">
    <source>
        <dbReference type="ARBA" id="ARBA00023136"/>
    </source>
</evidence>
<evidence type="ECO:0000313" key="7">
    <source>
        <dbReference type="EMBL" id="SNS63110.1"/>
    </source>
</evidence>
<evidence type="ECO:0000256" key="3">
    <source>
        <dbReference type="ARBA" id="ARBA00022989"/>
    </source>
</evidence>
<dbReference type="EMBL" id="FZPH01000001">
    <property type="protein sequence ID" value="SNS63110.1"/>
    <property type="molecule type" value="Genomic_DNA"/>
</dbReference>
<organism evidence="7 8">
    <name type="scientific">Asanoa hainanensis</name>
    <dbReference type="NCBI Taxonomy" id="560556"/>
    <lineage>
        <taxon>Bacteria</taxon>
        <taxon>Bacillati</taxon>
        <taxon>Actinomycetota</taxon>
        <taxon>Actinomycetes</taxon>
        <taxon>Micromonosporales</taxon>
        <taxon>Micromonosporaceae</taxon>
        <taxon>Asanoa</taxon>
    </lineage>
</organism>
<feature type="transmembrane region" description="Helical" evidence="5">
    <location>
        <begin position="72"/>
        <end position="91"/>
    </location>
</feature>
<dbReference type="GO" id="GO:0030416">
    <property type="term" value="P:methylamine metabolic process"/>
    <property type="evidence" value="ECO:0007669"/>
    <property type="project" value="InterPro"/>
</dbReference>
<dbReference type="InterPro" id="IPR009908">
    <property type="entry name" value="Methylamine_util_MauE"/>
</dbReference>
<evidence type="ECO:0000256" key="1">
    <source>
        <dbReference type="ARBA" id="ARBA00004141"/>
    </source>
</evidence>
<keyword evidence="8" id="KW-1185">Reference proteome</keyword>
<proteinExistence type="predicted"/>
<feature type="transmembrane region" description="Helical" evidence="5">
    <location>
        <begin position="137"/>
        <end position="156"/>
    </location>
</feature>
<gene>
    <name evidence="7" type="ORF">SAMN05421812_101188</name>
</gene>
<dbReference type="RefSeq" id="WP_089243617.1">
    <property type="nucleotide sequence ID" value="NZ_FZPH01000001.1"/>
</dbReference>
<feature type="domain" description="Methylamine utilisation protein MauE" evidence="6">
    <location>
        <begin position="5"/>
        <end position="129"/>
    </location>
</feature>
<feature type="transmembrane region" description="Helical" evidence="5">
    <location>
        <begin position="111"/>
        <end position="130"/>
    </location>
</feature>
<keyword evidence="3 5" id="KW-1133">Transmembrane helix</keyword>
<protein>
    <recommendedName>
        <fullName evidence="6">Methylamine utilisation protein MauE domain-containing protein</fullName>
    </recommendedName>
</protein>
<dbReference type="Pfam" id="PF07291">
    <property type="entry name" value="MauE"/>
    <property type="match status" value="1"/>
</dbReference>
<keyword evidence="4 5" id="KW-0472">Membrane</keyword>
<evidence type="ECO:0000256" key="5">
    <source>
        <dbReference type="SAM" id="Phobius"/>
    </source>
</evidence>
<dbReference type="GO" id="GO:0016020">
    <property type="term" value="C:membrane"/>
    <property type="evidence" value="ECO:0007669"/>
    <property type="project" value="UniProtKB-SubCell"/>
</dbReference>
<evidence type="ECO:0000313" key="8">
    <source>
        <dbReference type="Proteomes" id="UP000198362"/>
    </source>
</evidence>
<comment type="subcellular location">
    <subcellularLocation>
        <location evidence="1">Membrane</location>
        <topology evidence="1">Multi-pass membrane protein</topology>
    </subcellularLocation>
</comment>